<evidence type="ECO:0000256" key="5">
    <source>
        <dbReference type="ARBA" id="ARBA00022552"/>
    </source>
</evidence>
<dbReference type="AlphaFoldDB" id="A0AAN7WLF9"/>
<dbReference type="GO" id="GO:0016787">
    <property type="term" value="F:hydrolase activity"/>
    <property type="evidence" value="ECO:0007669"/>
    <property type="project" value="UniProtKB-KW"/>
</dbReference>
<evidence type="ECO:0000256" key="11">
    <source>
        <dbReference type="ARBA" id="ARBA00023242"/>
    </source>
</evidence>
<evidence type="ECO:0000256" key="4">
    <source>
        <dbReference type="ARBA" id="ARBA00022517"/>
    </source>
</evidence>
<feature type="domain" description="Helicase C-terminal" evidence="19">
    <location>
        <begin position="345"/>
        <end position="510"/>
    </location>
</feature>
<dbReference type="GO" id="GO:0003724">
    <property type="term" value="F:RNA helicase activity"/>
    <property type="evidence" value="ECO:0007669"/>
    <property type="project" value="UniProtKB-EC"/>
</dbReference>
<organism evidence="20 21">
    <name type="scientific">Arxiozyma heterogenica</name>
    <dbReference type="NCBI Taxonomy" id="278026"/>
    <lineage>
        <taxon>Eukaryota</taxon>
        <taxon>Fungi</taxon>
        <taxon>Dikarya</taxon>
        <taxon>Ascomycota</taxon>
        <taxon>Saccharomycotina</taxon>
        <taxon>Saccharomycetes</taxon>
        <taxon>Saccharomycetales</taxon>
        <taxon>Saccharomycetaceae</taxon>
        <taxon>Arxiozyma</taxon>
    </lineage>
</organism>
<evidence type="ECO:0000313" key="20">
    <source>
        <dbReference type="EMBL" id="KAK5780714.1"/>
    </source>
</evidence>
<dbReference type="Pfam" id="PF00271">
    <property type="entry name" value="Helicase_C"/>
    <property type="match status" value="1"/>
</dbReference>
<reference evidence="21" key="1">
    <citation type="submission" date="2023-07" db="EMBL/GenBank/DDBJ databases">
        <title>A draft genome of Kazachstania heterogenica Y-27499.</title>
        <authorList>
            <person name="Donic C."/>
            <person name="Kralova J.S."/>
            <person name="Fidel L."/>
            <person name="Ben-Dor S."/>
            <person name="Jung S."/>
        </authorList>
    </citation>
    <scope>NUCLEOTIDE SEQUENCE [LARGE SCALE GENOMIC DNA]</scope>
    <source>
        <strain evidence="21">Y27499</strain>
    </source>
</reference>
<dbReference type="Pfam" id="PF00270">
    <property type="entry name" value="DEAD"/>
    <property type="match status" value="1"/>
</dbReference>
<keyword evidence="5" id="KW-0698">rRNA processing</keyword>
<comment type="subcellular location">
    <subcellularLocation>
        <location evidence="1">Nucleus</location>
        <location evidence="1">Nucleolus</location>
    </subcellularLocation>
</comment>
<evidence type="ECO:0000259" key="19">
    <source>
        <dbReference type="PROSITE" id="PS51194"/>
    </source>
</evidence>
<feature type="compositionally biased region" description="Basic residues" evidence="17">
    <location>
        <begin position="25"/>
        <end position="57"/>
    </location>
</feature>
<keyword evidence="4" id="KW-0690">Ribosome biogenesis</keyword>
<evidence type="ECO:0000256" key="10">
    <source>
        <dbReference type="ARBA" id="ARBA00022884"/>
    </source>
</evidence>
<comment type="caution">
    <text evidence="20">The sequence shown here is derived from an EMBL/GenBank/DDBJ whole genome shotgun (WGS) entry which is preliminary data.</text>
</comment>
<evidence type="ECO:0000256" key="14">
    <source>
        <dbReference type="ARBA" id="ARBA00039606"/>
    </source>
</evidence>
<feature type="domain" description="Helicase ATP-binding" evidence="18">
    <location>
        <begin position="158"/>
        <end position="332"/>
    </location>
</feature>
<dbReference type="GO" id="GO:0005524">
    <property type="term" value="F:ATP binding"/>
    <property type="evidence" value="ECO:0007669"/>
    <property type="project" value="UniProtKB-KW"/>
</dbReference>
<dbReference type="InterPro" id="IPR044742">
    <property type="entry name" value="DEAD/DEAH_RhlB"/>
</dbReference>
<dbReference type="PROSITE" id="PS51194">
    <property type="entry name" value="HELICASE_CTER"/>
    <property type="match status" value="1"/>
</dbReference>
<evidence type="ECO:0000256" key="17">
    <source>
        <dbReference type="SAM" id="MobiDB-lite"/>
    </source>
</evidence>
<feature type="compositionally biased region" description="Basic and acidic residues" evidence="17">
    <location>
        <begin position="65"/>
        <end position="77"/>
    </location>
</feature>
<keyword evidence="9 16" id="KW-0067">ATP-binding</keyword>
<protein>
    <recommendedName>
        <fullName evidence="13">ATP-dependent RNA helicase DBP3</fullName>
        <ecNumber evidence="3">3.6.4.13</ecNumber>
    </recommendedName>
    <alternativeName>
        <fullName evidence="14">ATP-dependent RNA helicase dbp3</fullName>
    </alternativeName>
</protein>
<evidence type="ECO:0000256" key="15">
    <source>
        <dbReference type="ARBA" id="ARBA00047984"/>
    </source>
</evidence>
<keyword evidence="8 16" id="KW-0347">Helicase</keyword>
<gene>
    <name evidence="20" type="ORF">RI543_001836</name>
</gene>
<evidence type="ECO:0000256" key="3">
    <source>
        <dbReference type="ARBA" id="ARBA00012552"/>
    </source>
</evidence>
<dbReference type="InterPro" id="IPR001650">
    <property type="entry name" value="Helicase_C-like"/>
</dbReference>
<dbReference type="InterPro" id="IPR027417">
    <property type="entry name" value="P-loop_NTPase"/>
</dbReference>
<dbReference type="GO" id="GO:0006364">
    <property type="term" value="P:rRNA processing"/>
    <property type="evidence" value="ECO:0007669"/>
    <property type="project" value="UniProtKB-KW"/>
</dbReference>
<evidence type="ECO:0000313" key="21">
    <source>
        <dbReference type="Proteomes" id="UP001306508"/>
    </source>
</evidence>
<keyword evidence="21" id="KW-1185">Reference proteome</keyword>
<evidence type="ECO:0000256" key="12">
    <source>
        <dbReference type="ARBA" id="ARBA00037449"/>
    </source>
</evidence>
<dbReference type="PROSITE" id="PS00039">
    <property type="entry name" value="DEAD_ATP_HELICASE"/>
    <property type="match status" value="1"/>
</dbReference>
<comment type="function">
    <text evidence="12">ATP-dependent RNA helicase required for 60S ribosomal subunit synthesis. Involved in efficient pre-rRNA processing, predominantly at site A3, which is necessary for the normal formation of 25S and 5.8S rRNAs.</text>
</comment>
<evidence type="ECO:0000259" key="18">
    <source>
        <dbReference type="PROSITE" id="PS51192"/>
    </source>
</evidence>
<evidence type="ECO:0000256" key="9">
    <source>
        <dbReference type="ARBA" id="ARBA00022840"/>
    </source>
</evidence>
<evidence type="ECO:0000256" key="1">
    <source>
        <dbReference type="ARBA" id="ARBA00004604"/>
    </source>
</evidence>
<dbReference type="Gene3D" id="3.40.50.300">
    <property type="entry name" value="P-loop containing nucleotide triphosphate hydrolases"/>
    <property type="match status" value="2"/>
</dbReference>
<accession>A0AAN7WLF9</accession>
<comment type="similarity">
    <text evidence="2">Belongs to the DEAD box helicase family. DDX5/DBP2 subfamily.</text>
</comment>
<evidence type="ECO:0000256" key="6">
    <source>
        <dbReference type="ARBA" id="ARBA00022741"/>
    </source>
</evidence>
<dbReference type="CDD" id="cd18787">
    <property type="entry name" value="SF2_C_DEAD"/>
    <property type="match status" value="1"/>
</dbReference>
<comment type="catalytic activity">
    <reaction evidence="15">
        <text>ATP + H2O = ADP + phosphate + H(+)</text>
        <dbReference type="Rhea" id="RHEA:13065"/>
        <dbReference type="ChEBI" id="CHEBI:15377"/>
        <dbReference type="ChEBI" id="CHEBI:15378"/>
        <dbReference type="ChEBI" id="CHEBI:30616"/>
        <dbReference type="ChEBI" id="CHEBI:43474"/>
        <dbReference type="ChEBI" id="CHEBI:456216"/>
        <dbReference type="EC" id="3.6.4.13"/>
    </reaction>
</comment>
<dbReference type="CDD" id="cd00268">
    <property type="entry name" value="DEADc"/>
    <property type="match status" value="1"/>
</dbReference>
<proteinExistence type="inferred from homology"/>
<keyword evidence="11" id="KW-0539">Nucleus</keyword>
<dbReference type="EC" id="3.6.4.13" evidence="3"/>
<dbReference type="EMBL" id="JAWIZZ010000040">
    <property type="protein sequence ID" value="KAK5780714.1"/>
    <property type="molecule type" value="Genomic_DNA"/>
</dbReference>
<dbReference type="Proteomes" id="UP001306508">
    <property type="component" value="Unassembled WGS sequence"/>
</dbReference>
<dbReference type="PROSITE" id="PS51192">
    <property type="entry name" value="HELICASE_ATP_BIND_1"/>
    <property type="match status" value="1"/>
</dbReference>
<keyword evidence="10" id="KW-0694">RNA-binding</keyword>
<dbReference type="FunFam" id="3.40.50.300:FF:000008">
    <property type="entry name" value="ATP-dependent RNA helicase RhlB"/>
    <property type="match status" value="1"/>
</dbReference>
<feature type="region of interest" description="Disordered" evidence="17">
    <location>
        <begin position="1"/>
        <end position="83"/>
    </location>
</feature>
<dbReference type="InterPro" id="IPR000629">
    <property type="entry name" value="RNA-helicase_DEAD-box_CS"/>
</dbReference>
<evidence type="ECO:0000256" key="13">
    <source>
        <dbReference type="ARBA" id="ARBA00039328"/>
    </source>
</evidence>
<evidence type="ECO:0000256" key="2">
    <source>
        <dbReference type="ARBA" id="ARBA00009334"/>
    </source>
</evidence>
<dbReference type="InterPro" id="IPR014001">
    <property type="entry name" value="Helicase_ATP-bd"/>
</dbReference>
<keyword evidence="7 16" id="KW-0378">Hydrolase</keyword>
<dbReference type="SMART" id="SM00487">
    <property type="entry name" value="DEXDc"/>
    <property type="match status" value="1"/>
</dbReference>
<dbReference type="PANTHER" id="PTHR47958">
    <property type="entry name" value="ATP-DEPENDENT RNA HELICASE DBP3"/>
    <property type="match status" value="1"/>
</dbReference>
<sequence length="540" mass="60672">MTVDQIKQKNHKKRNLEESQDLVVKKKHKKEKKHKKDKKDKKDKKAKKEKKDKKTKKDKTTNSADSKEEKVVTKQDSVEPVVSIPSTNESNYVQDEKLTALSQSHIDAFYEDNDVTVEDPVKANLRPVISFDYVKLDSRIQSIISKFPKPTPIQAVAWPYLLSGKDVIGVAETGSGKTFAFGVPAINLLISNAQPKPKGVQVLIISPTRELASQIYDNLITLTDKVNLEACCVYGGVPKDEQRMKLKKCHVVVATPGRLLDLIQEGSVDLSKVKYLVLDEADRMLETGFEEDIKSIIRETDAKKRQTLMFTATWPKEVRELASSFMRQPVKVSIGNRDELTANKRITQIVEVVEPRAKEKILLSLLKKYQSGAKKNDKVLIFALYKKEAARVERNLRYNGYNVSAIHGDLTQQQRTNALNEFKSGKTNLLLATDVAARGLDIPNVKTVINLTFPLTVEDYVHRIGRTGRAGQAGVAHTLFTEESKHLAGALVNVLNGANQPVPEDLIKFGTHTKRKEHGAYGAFYKDVDMTKKPKKITFD</sequence>
<dbReference type="GO" id="GO:0005730">
    <property type="term" value="C:nucleolus"/>
    <property type="evidence" value="ECO:0007669"/>
    <property type="project" value="UniProtKB-SubCell"/>
</dbReference>
<name>A0AAN7WLF9_9SACH</name>
<evidence type="ECO:0000256" key="16">
    <source>
        <dbReference type="RuleBase" id="RU000492"/>
    </source>
</evidence>
<keyword evidence="6 16" id="KW-0547">Nucleotide-binding</keyword>
<dbReference type="SUPFAM" id="SSF52540">
    <property type="entry name" value="P-loop containing nucleoside triphosphate hydrolases"/>
    <property type="match status" value="1"/>
</dbReference>
<dbReference type="FunFam" id="3.40.50.300:FF:002174">
    <property type="entry name" value="ATP-dependent RNA helicase DBP3"/>
    <property type="match status" value="1"/>
</dbReference>
<evidence type="ECO:0000256" key="7">
    <source>
        <dbReference type="ARBA" id="ARBA00022801"/>
    </source>
</evidence>
<dbReference type="InterPro" id="IPR011545">
    <property type="entry name" value="DEAD/DEAH_box_helicase_dom"/>
</dbReference>
<evidence type="ECO:0000256" key="8">
    <source>
        <dbReference type="ARBA" id="ARBA00022806"/>
    </source>
</evidence>
<dbReference type="SMART" id="SM00490">
    <property type="entry name" value="HELICc"/>
    <property type="match status" value="1"/>
</dbReference>
<dbReference type="GO" id="GO:0003723">
    <property type="term" value="F:RNA binding"/>
    <property type="evidence" value="ECO:0007669"/>
    <property type="project" value="UniProtKB-KW"/>
</dbReference>